<evidence type="ECO:0000313" key="3">
    <source>
        <dbReference type="Proteomes" id="UP001341840"/>
    </source>
</evidence>
<evidence type="ECO:0000313" key="2">
    <source>
        <dbReference type="EMBL" id="MED6221268.1"/>
    </source>
</evidence>
<reference evidence="2 3" key="1">
    <citation type="journal article" date="2023" name="Plants (Basel)">
        <title>Bridging the Gap: Combining Genomics and Transcriptomics Approaches to Understand Stylosanthes scabra, an Orphan Legume from the Brazilian Caatinga.</title>
        <authorList>
            <person name="Ferreira-Neto J.R.C."/>
            <person name="da Silva M.D."/>
            <person name="Binneck E."/>
            <person name="de Melo N.F."/>
            <person name="da Silva R.H."/>
            <person name="de Melo A.L.T.M."/>
            <person name="Pandolfi V."/>
            <person name="Bustamante F.O."/>
            <person name="Brasileiro-Vidal A.C."/>
            <person name="Benko-Iseppon A.M."/>
        </authorList>
    </citation>
    <scope>NUCLEOTIDE SEQUENCE [LARGE SCALE GENOMIC DNA]</scope>
    <source>
        <tissue evidence="2">Leaves</tissue>
    </source>
</reference>
<sequence>MARKSVIHVIIIVLIIGIVICSAKMEFEKGIIGRPWATTLFYHITSSQIEECIKECEQRLRSNPEKMRHCMLECVIVECMGRYRKDKNKRDACIEQLYAMYQK</sequence>
<gene>
    <name evidence="2" type="ORF">PIB30_052766</name>
</gene>
<protein>
    <submittedName>
        <fullName evidence="2">Uncharacterized protein</fullName>
    </submittedName>
</protein>
<comment type="caution">
    <text evidence="2">The sequence shown here is derived from an EMBL/GenBank/DDBJ whole genome shotgun (WGS) entry which is preliminary data.</text>
</comment>
<keyword evidence="1" id="KW-0812">Transmembrane</keyword>
<feature type="transmembrane region" description="Helical" evidence="1">
    <location>
        <begin position="6"/>
        <end position="25"/>
    </location>
</feature>
<name>A0ABU6ZH44_9FABA</name>
<dbReference type="Proteomes" id="UP001341840">
    <property type="component" value="Unassembled WGS sequence"/>
</dbReference>
<proteinExistence type="predicted"/>
<dbReference type="EMBL" id="JASCZI010272246">
    <property type="protein sequence ID" value="MED6221268.1"/>
    <property type="molecule type" value="Genomic_DNA"/>
</dbReference>
<keyword evidence="1" id="KW-1133">Transmembrane helix</keyword>
<keyword evidence="3" id="KW-1185">Reference proteome</keyword>
<keyword evidence="1" id="KW-0472">Membrane</keyword>
<accession>A0ABU6ZH44</accession>
<evidence type="ECO:0000256" key="1">
    <source>
        <dbReference type="SAM" id="Phobius"/>
    </source>
</evidence>
<organism evidence="2 3">
    <name type="scientific">Stylosanthes scabra</name>
    <dbReference type="NCBI Taxonomy" id="79078"/>
    <lineage>
        <taxon>Eukaryota</taxon>
        <taxon>Viridiplantae</taxon>
        <taxon>Streptophyta</taxon>
        <taxon>Embryophyta</taxon>
        <taxon>Tracheophyta</taxon>
        <taxon>Spermatophyta</taxon>
        <taxon>Magnoliopsida</taxon>
        <taxon>eudicotyledons</taxon>
        <taxon>Gunneridae</taxon>
        <taxon>Pentapetalae</taxon>
        <taxon>rosids</taxon>
        <taxon>fabids</taxon>
        <taxon>Fabales</taxon>
        <taxon>Fabaceae</taxon>
        <taxon>Papilionoideae</taxon>
        <taxon>50 kb inversion clade</taxon>
        <taxon>dalbergioids sensu lato</taxon>
        <taxon>Dalbergieae</taxon>
        <taxon>Pterocarpus clade</taxon>
        <taxon>Stylosanthes</taxon>
    </lineage>
</organism>